<evidence type="ECO:0000256" key="1">
    <source>
        <dbReference type="ARBA" id="ARBA00023015"/>
    </source>
</evidence>
<dbReference type="InterPro" id="IPR036271">
    <property type="entry name" value="Tet_transcr_reg_TetR-rel_C_sf"/>
</dbReference>
<keyword evidence="1" id="KW-0805">Transcription regulation</keyword>
<evidence type="ECO:0000256" key="4">
    <source>
        <dbReference type="PROSITE-ProRule" id="PRU00335"/>
    </source>
</evidence>
<evidence type="ECO:0000256" key="2">
    <source>
        <dbReference type="ARBA" id="ARBA00023125"/>
    </source>
</evidence>
<comment type="caution">
    <text evidence="6">The sequence shown here is derived from an EMBL/GenBank/DDBJ whole genome shotgun (WGS) entry which is preliminary data.</text>
</comment>
<keyword evidence="3" id="KW-0804">Transcription</keyword>
<evidence type="ECO:0000313" key="6">
    <source>
        <dbReference type="EMBL" id="KAB2810431.1"/>
    </source>
</evidence>
<keyword evidence="2 4" id="KW-0238">DNA-binding</keyword>
<evidence type="ECO:0000313" key="7">
    <source>
        <dbReference type="Proteomes" id="UP000449906"/>
    </source>
</evidence>
<dbReference type="PRINTS" id="PR00455">
    <property type="entry name" value="HTHTETR"/>
</dbReference>
<gene>
    <name evidence="6" type="ORF">F9L07_00130</name>
</gene>
<accession>A0A7J5DWQ1</accession>
<evidence type="ECO:0000256" key="3">
    <source>
        <dbReference type="ARBA" id="ARBA00023163"/>
    </source>
</evidence>
<dbReference type="Gene3D" id="1.10.357.10">
    <property type="entry name" value="Tetracycline Repressor, domain 2"/>
    <property type="match status" value="1"/>
</dbReference>
<reference evidence="6 7" key="1">
    <citation type="submission" date="2019-09" db="EMBL/GenBank/DDBJ databases">
        <title>Pimelobacter sp. isolated from Paulinella.</title>
        <authorList>
            <person name="Jeong S.E."/>
        </authorList>
    </citation>
    <scope>NUCLEOTIDE SEQUENCE [LARGE SCALE GENOMIC DNA]</scope>
    <source>
        <strain evidence="6 7">Pch-N</strain>
    </source>
</reference>
<dbReference type="SUPFAM" id="SSF48498">
    <property type="entry name" value="Tetracyclin repressor-like, C-terminal domain"/>
    <property type="match status" value="1"/>
</dbReference>
<dbReference type="SUPFAM" id="SSF46689">
    <property type="entry name" value="Homeodomain-like"/>
    <property type="match status" value="1"/>
</dbReference>
<evidence type="ECO:0000259" key="5">
    <source>
        <dbReference type="PROSITE" id="PS50977"/>
    </source>
</evidence>
<proteinExistence type="predicted"/>
<dbReference type="AlphaFoldDB" id="A0A7J5DWQ1"/>
<protein>
    <submittedName>
        <fullName evidence="6">TetR family transcriptional regulator</fullName>
    </submittedName>
</protein>
<dbReference type="RefSeq" id="WP_151577637.1">
    <property type="nucleotide sequence ID" value="NZ_CP170555.1"/>
</dbReference>
<feature type="domain" description="HTH tetR-type" evidence="5">
    <location>
        <begin position="2"/>
        <end position="62"/>
    </location>
</feature>
<organism evidence="6 7">
    <name type="scientific">Nocardioides simplex</name>
    <name type="common">Arthrobacter simplex</name>
    <dbReference type="NCBI Taxonomy" id="2045"/>
    <lineage>
        <taxon>Bacteria</taxon>
        <taxon>Bacillati</taxon>
        <taxon>Actinomycetota</taxon>
        <taxon>Actinomycetes</taxon>
        <taxon>Propionibacteriales</taxon>
        <taxon>Nocardioidaceae</taxon>
        <taxon>Pimelobacter</taxon>
    </lineage>
</organism>
<name>A0A7J5DWQ1_NOCSI</name>
<dbReference type="GO" id="GO:0000976">
    <property type="term" value="F:transcription cis-regulatory region binding"/>
    <property type="evidence" value="ECO:0007669"/>
    <property type="project" value="TreeGrafter"/>
</dbReference>
<dbReference type="Pfam" id="PF00440">
    <property type="entry name" value="TetR_N"/>
    <property type="match status" value="1"/>
</dbReference>
<feature type="DNA-binding region" description="H-T-H motif" evidence="4">
    <location>
        <begin position="25"/>
        <end position="44"/>
    </location>
</feature>
<dbReference type="InterPro" id="IPR001647">
    <property type="entry name" value="HTH_TetR"/>
</dbReference>
<dbReference type="PROSITE" id="PS50977">
    <property type="entry name" value="HTH_TETR_2"/>
    <property type="match status" value="1"/>
</dbReference>
<dbReference type="InterPro" id="IPR023772">
    <property type="entry name" value="DNA-bd_HTH_TetR-type_CS"/>
</dbReference>
<dbReference type="InterPro" id="IPR050109">
    <property type="entry name" value="HTH-type_TetR-like_transc_reg"/>
</dbReference>
<dbReference type="EMBL" id="WBVM01000001">
    <property type="protein sequence ID" value="KAB2810431.1"/>
    <property type="molecule type" value="Genomic_DNA"/>
</dbReference>
<sequence length="163" mass="17860">MRYRRADVVERAIEVLDAHGLDALSMRRLATDLGVQPGALYHHFTNKDALLSAIADEILRRGSRPAEIAAWDAEVQLLCVGLRDAMRRHRDGAVLIAQVNRADAEALERPLRAALERAGADPDLARVGARTLVRFVLSHEDDEPAEFGLGLGLVLDGLRARLG</sequence>
<dbReference type="PROSITE" id="PS01081">
    <property type="entry name" value="HTH_TETR_1"/>
    <property type="match status" value="1"/>
</dbReference>
<dbReference type="Gene3D" id="1.10.10.60">
    <property type="entry name" value="Homeodomain-like"/>
    <property type="match status" value="1"/>
</dbReference>
<dbReference type="InterPro" id="IPR009057">
    <property type="entry name" value="Homeodomain-like_sf"/>
</dbReference>
<dbReference type="Proteomes" id="UP000449906">
    <property type="component" value="Unassembled WGS sequence"/>
</dbReference>
<dbReference type="PANTHER" id="PTHR30055:SF151">
    <property type="entry name" value="TRANSCRIPTIONAL REGULATORY PROTEIN"/>
    <property type="match status" value="1"/>
</dbReference>
<dbReference type="GO" id="GO:0003700">
    <property type="term" value="F:DNA-binding transcription factor activity"/>
    <property type="evidence" value="ECO:0007669"/>
    <property type="project" value="TreeGrafter"/>
</dbReference>
<dbReference type="PANTHER" id="PTHR30055">
    <property type="entry name" value="HTH-TYPE TRANSCRIPTIONAL REGULATOR RUTR"/>
    <property type="match status" value="1"/>
</dbReference>